<dbReference type="Proteomes" id="UP001162992">
    <property type="component" value="Chromosome 23"/>
</dbReference>
<dbReference type="EMBL" id="CM055114">
    <property type="protein sequence ID" value="KAJ7514403.1"/>
    <property type="molecule type" value="Genomic_DNA"/>
</dbReference>
<proteinExistence type="predicted"/>
<reference evidence="2" key="1">
    <citation type="journal article" date="2024" name="Proc. Natl. Acad. Sci. U.S.A.">
        <title>Extraordinary preservation of gene collinearity over three hundred million years revealed in homosporous lycophytes.</title>
        <authorList>
            <person name="Li C."/>
            <person name="Wickell D."/>
            <person name="Kuo L.Y."/>
            <person name="Chen X."/>
            <person name="Nie B."/>
            <person name="Liao X."/>
            <person name="Peng D."/>
            <person name="Ji J."/>
            <person name="Jenkins J."/>
            <person name="Williams M."/>
            <person name="Shu S."/>
            <person name="Plott C."/>
            <person name="Barry K."/>
            <person name="Rajasekar S."/>
            <person name="Grimwood J."/>
            <person name="Han X."/>
            <person name="Sun S."/>
            <person name="Hou Z."/>
            <person name="He W."/>
            <person name="Dai G."/>
            <person name="Sun C."/>
            <person name="Schmutz J."/>
            <person name="Leebens-Mack J.H."/>
            <person name="Li F.W."/>
            <person name="Wang L."/>
        </authorList>
    </citation>
    <scope>NUCLEOTIDE SEQUENCE [LARGE SCALE GENOMIC DNA]</scope>
    <source>
        <strain evidence="2">cv. PW_Plant_1</strain>
    </source>
</reference>
<name>A0ACC2AA39_DIPCM</name>
<keyword evidence="2" id="KW-1185">Reference proteome</keyword>
<accession>A0ACC2AA39</accession>
<sequence length="650" mass="73786">MRTYMILLCIMAHFACSGHDQWNFQGFASLLLFVVSSAQPSFSKKPQAGNVNCTKVVIYSAEDVGSQATCGRTNFAAFVNNSTIWRHSKKNCSLERIMPFGSVVDQGTYLRLGNVGGLHTFLEKELQDSGYSTFAKQSKRASRYLLGRPICFKGSNTQYLAVLKGSFISCTTFNILAPIYKRVNGEDCRESQFREFWLSRNERILEMLLSKNSSIICLQEFWLGNEELVTLYEQSLGSAGYEMFQLARTNNRGDGLFTAIKKDELLVLDHRELLFHDCGDRVAQILRLQSVVPKDKVDQRACSLQELILVNTHLLFPHNSNYSLARLRQVHKILRFLEEYKAEHRLFSVPIVLCGDWNGSKRGQVYKFLRSQGFVSSYDLVHHYTDSDIDAHHWVSHRNHRGNICGVDFIWLLNPTKHMPPLVKSWKEAVFGIIKSKLREAGLKERDAFCFFKAENKFHDNVNLQEFHQALRQLGLTDEEIEGLTNEEVEDLMLAADFDGNGVIDFDEFKAVLSFQSSEQTSEAVQQFPVSNQEDHSPLLMPKIHCSSVPVQDSWSGANDTDEFEKVTSSEALREGVDACDPLKMTISKPIGTESWFSGRLEAELDVMDAFLYPPEVEEGRWPEHYSLSDHAPLTAIFTPICTARQTAAS</sequence>
<evidence type="ECO:0000313" key="2">
    <source>
        <dbReference type="Proteomes" id="UP001162992"/>
    </source>
</evidence>
<comment type="caution">
    <text evidence="1">The sequence shown here is derived from an EMBL/GenBank/DDBJ whole genome shotgun (WGS) entry which is preliminary data.</text>
</comment>
<organism evidence="1 2">
    <name type="scientific">Diphasiastrum complanatum</name>
    <name type="common">Issler's clubmoss</name>
    <name type="synonym">Lycopodium complanatum</name>
    <dbReference type="NCBI Taxonomy" id="34168"/>
    <lineage>
        <taxon>Eukaryota</taxon>
        <taxon>Viridiplantae</taxon>
        <taxon>Streptophyta</taxon>
        <taxon>Embryophyta</taxon>
        <taxon>Tracheophyta</taxon>
        <taxon>Lycopodiopsida</taxon>
        <taxon>Lycopodiales</taxon>
        <taxon>Lycopodiaceae</taxon>
        <taxon>Lycopodioideae</taxon>
        <taxon>Diphasiastrum</taxon>
    </lineage>
</organism>
<evidence type="ECO:0000313" key="1">
    <source>
        <dbReference type="EMBL" id="KAJ7514403.1"/>
    </source>
</evidence>
<gene>
    <name evidence="1" type="ORF">O6H91_23G042600</name>
</gene>
<protein>
    <submittedName>
        <fullName evidence="1">Uncharacterized protein</fullName>
    </submittedName>
</protein>